<feature type="chain" id="PRO_5032670160" description="DUF3761 domain-containing protein" evidence="1">
    <location>
        <begin position="23"/>
        <end position="145"/>
    </location>
</feature>
<dbReference type="Proteomes" id="UP000571084">
    <property type="component" value="Unassembled WGS sequence"/>
</dbReference>
<dbReference type="RefSeq" id="WP_168056248.1">
    <property type="nucleotide sequence ID" value="NZ_JAAOZT010000009.1"/>
</dbReference>
<dbReference type="AlphaFoldDB" id="A0A840RNG7"/>
<accession>A0A840RNG7</accession>
<proteinExistence type="predicted"/>
<evidence type="ECO:0000313" key="2">
    <source>
        <dbReference type="EMBL" id="MBB5199887.1"/>
    </source>
</evidence>
<reference evidence="2 3" key="1">
    <citation type="submission" date="2020-08" db="EMBL/GenBank/DDBJ databases">
        <title>Genomic Encyclopedia of Type Strains, Phase IV (KMG-IV): sequencing the most valuable type-strain genomes for metagenomic binning, comparative biology and taxonomic classification.</title>
        <authorList>
            <person name="Goeker M."/>
        </authorList>
    </citation>
    <scope>NUCLEOTIDE SEQUENCE [LARGE SCALE GENOMIC DNA]</scope>
    <source>
        <strain evidence="2 3">DSM 23240</strain>
    </source>
</reference>
<name>A0A840RNG7_9BURK</name>
<keyword evidence="3" id="KW-1185">Reference proteome</keyword>
<dbReference type="EMBL" id="JACHHQ010000003">
    <property type="protein sequence ID" value="MBB5199887.1"/>
    <property type="molecule type" value="Genomic_DNA"/>
</dbReference>
<protein>
    <recommendedName>
        <fullName evidence="4">DUF3761 domain-containing protein</fullName>
    </recommendedName>
</protein>
<organism evidence="2 3">
    <name type="scientific">Glaciimonas immobilis</name>
    <dbReference type="NCBI Taxonomy" id="728004"/>
    <lineage>
        <taxon>Bacteria</taxon>
        <taxon>Pseudomonadati</taxon>
        <taxon>Pseudomonadota</taxon>
        <taxon>Betaproteobacteria</taxon>
        <taxon>Burkholderiales</taxon>
        <taxon>Oxalobacteraceae</taxon>
        <taxon>Glaciimonas</taxon>
    </lineage>
</organism>
<dbReference type="InterPro" id="IPR022236">
    <property type="entry name" value="DUF3761"/>
</dbReference>
<evidence type="ECO:0008006" key="4">
    <source>
        <dbReference type="Google" id="ProtNLM"/>
    </source>
</evidence>
<evidence type="ECO:0000256" key="1">
    <source>
        <dbReference type="SAM" id="SignalP"/>
    </source>
</evidence>
<evidence type="ECO:0000313" key="3">
    <source>
        <dbReference type="Proteomes" id="UP000571084"/>
    </source>
</evidence>
<keyword evidence="1" id="KW-0732">Signal</keyword>
<dbReference type="Pfam" id="PF12587">
    <property type="entry name" value="DUF3761"/>
    <property type="match status" value="1"/>
</dbReference>
<feature type="signal peptide" evidence="1">
    <location>
        <begin position="1"/>
        <end position="22"/>
    </location>
</feature>
<sequence>MKTFLISTSIALALMTSAGAYAQAPSGAPAGSTGLCNDGTYYSGATKSGACSGHKGIKDWYATKTTTPMAAPVPVTPASKGAAASSAATAPAAGGGPGMVWANTSTKVYHCQNTKYYGKTKVGSYLSEADAKSKGYHADHGKACT</sequence>
<comment type="caution">
    <text evidence="2">The sequence shown here is derived from an EMBL/GenBank/DDBJ whole genome shotgun (WGS) entry which is preliminary data.</text>
</comment>
<gene>
    <name evidence="2" type="ORF">HNR39_001719</name>
</gene>